<comment type="caution">
    <text evidence="1">The sequence shown here is derived from an EMBL/GenBank/DDBJ whole genome shotgun (WGS) entry which is preliminary data.</text>
</comment>
<gene>
    <name evidence="1" type="ORF">NC661_06040</name>
</gene>
<dbReference type="Proteomes" id="UP001145072">
    <property type="component" value="Unassembled WGS sequence"/>
</dbReference>
<evidence type="ECO:0000313" key="1">
    <source>
        <dbReference type="EMBL" id="MDC3419928.1"/>
    </source>
</evidence>
<name>A0A9X3WJU0_9BACI</name>
<dbReference type="RefSeq" id="WP_272479939.1">
    <property type="nucleotide sequence ID" value="NZ_JAMQJZ010000003.1"/>
</dbReference>
<dbReference type="EMBL" id="JAMQJZ010000003">
    <property type="protein sequence ID" value="MDC3419928.1"/>
    <property type="molecule type" value="Genomic_DNA"/>
</dbReference>
<proteinExistence type="predicted"/>
<evidence type="ECO:0008006" key="3">
    <source>
        <dbReference type="Google" id="ProtNLM"/>
    </source>
</evidence>
<dbReference type="AlphaFoldDB" id="A0A9X3WJU0"/>
<reference evidence="1" key="1">
    <citation type="submission" date="2022-06" db="EMBL/GenBank/DDBJ databases">
        <title>Aquibacillus sp. a new bacterium isolated from soil saline samples.</title>
        <authorList>
            <person name="Galisteo C."/>
            <person name="De La Haba R."/>
            <person name="Sanchez-Porro C."/>
            <person name="Ventosa A."/>
        </authorList>
    </citation>
    <scope>NUCLEOTIDE SEQUENCE</scope>
    <source>
        <strain evidence="1">JCM 12387</strain>
    </source>
</reference>
<keyword evidence="2" id="KW-1185">Reference proteome</keyword>
<organism evidence="1 2">
    <name type="scientific">Aquibacillus koreensis</name>
    <dbReference type="NCBI Taxonomy" id="279446"/>
    <lineage>
        <taxon>Bacteria</taxon>
        <taxon>Bacillati</taxon>
        <taxon>Bacillota</taxon>
        <taxon>Bacilli</taxon>
        <taxon>Bacillales</taxon>
        <taxon>Bacillaceae</taxon>
        <taxon>Aquibacillus</taxon>
    </lineage>
</organism>
<sequence>MNLRWTKAPVGEAIVDIVLSLNEQTLKLHGQETATASYSEVKPTLTTLEDIGLKIEEIEGQIKDIPGHQGRYLRSMVNSYRYFARSLQGDDIPYSEYILNIQELPSTLITEETISKQKELVEKGLTDLGYKGSLKEKADNWLADTIIAPDQVVAVAESMKKKSKMGTLQRVIGLPDEDGIDTIKSTRGVFWSGYSKYVGGYRGNLTFNIDRPWTEPILGQIMTHEGYPGHQAFYCRWDYLYKQGKLPLEASYYLINSPTNALFEGGPESALKFLGWDRDEQETEGVTLEAKQQYKVARDYIDFQRMAQTNACYLYNTNEMTKEESIDYMITVGNLTSIEANNCFRFYSDPVQKTYYPCYYYGRWMVGKAYDAIDKNKRADFFKVLYDTPHTTNTFIDAVSGLIGKDFQPFERVKTAKEDFVL</sequence>
<accession>A0A9X3WJU0</accession>
<protein>
    <recommendedName>
        <fullName evidence="3">DUF885 domain-containing protein</fullName>
    </recommendedName>
</protein>
<evidence type="ECO:0000313" key="2">
    <source>
        <dbReference type="Proteomes" id="UP001145072"/>
    </source>
</evidence>